<dbReference type="Proteomes" id="UP000245137">
    <property type="component" value="Unassembled WGS sequence"/>
</dbReference>
<dbReference type="SUPFAM" id="SSF50331">
    <property type="entry name" value="MOP-like"/>
    <property type="match status" value="1"/>
</dbReference>
<evidence type="ECO:0000256" key="3">
    <source>
        <dbReference type="ARBA" id="ARBA00022475"/>
    </source>
</evidence>
<dbReference type="NCBIfam" id="TIGR02142">
    <property type="entry name" value="modC_ABC"/>
    <property type="match status" value="1"/>
</dbReference>
<evidence type="ECO:0000256" key="9">
    <source>
        <dbReference type="ARBA" id="ARBA00023136"/>
    </source>
</evidence>
<evidence type="ECO:0000256" key="6">
    <source>
        <dbReference type="ARBA" id="ARBA00022741"/>
    </source>
</evidence>
<dbReference type="InterPro" id="IPR027417">
    <property type="entry name" value="P-loop_NTPase"/>
</dbReference>
<keyword evidence="8" id="KW-1278">Translocase</keyword>
<dbReference type="InterPro" id="IPR005116">
    <property type="entry name" value="Transp-assoc_OB_typ1"/>
</dbReference>
<dbReference type="EMBL" id="PUIV01000008">
    <property type="protein sequence ID" value="PWB94399.1"/>
    <property type="molecule type" value="Genomic_DNA"/>
</dbReference>
<keyword evidence="2" id="KW-0813">Transport</keyword>
<sequence length="364" mass="39204">MIGVDVKLRRGDFTLAAAFASKARILALHGPSGSGKTTLAHLVAGLAVPDEGHIAVNGATLVDRAQRLFVPPEKRRIGLVFQDALLFPHLDVKTNILFGRFFTPKAERRVPFEAVIETLGVAHLLRRRAGALSGGERQRVGLARALLCSPRLLAMDEPMASLDYDRRQEIMTLIERLRDEFSIPILLVSHAADEILRLADEVISLEKGRIVAKGLPSETLAAASRHIEGGRFSVVSALEAHVGAYDTRYGVTRLAHPAGEIIVAAHVANGDRQVRVLINATDVALAYHKPENTSIRTVLLGRIAAIDEDESPLAFVRLELEGGGKLVSATTRLSVAEMNLSVGAQVYALVKSVALDERELGAGA</sequence>
<protein>
    <submittedName>
        <fullName evidence="13">Molybdenum ABC transporter ATP-binding protein</fullName>
    </submittedName>
</protein>
<dbReference type="InterPro" id="IPR003593">
    <property type="entry name" value="AAA+_ATPase"/>
</dbReference>
<dbReference type="GO" id="GO:0140359">
    <property type="term" value="F:ABC-type transporter activity"/>
    <property type="evidence" value="ECO:0007669"/>
    <property type="project" value="InterPro"/>
</dbReference>
<dbReference type="PANTHER" id="PTHR43514:SF4">
    <property type="entry name" value="ABC TRANSPORTER I FAMILY MEMBER 10"/>
    <property type="match status" value="1"/>
</dbReference>
<keyword evidence="5" id="KW-0997">Cell inner membrane</keyword>
<dbReference type="GO" id="GO:0016887">
    <property type="term" value="F:ATP hydrolysis activity"/>
    <property type="evidence" value="ECO:0007669"/>
    <property type="project" value="InterPro"/>
</dbReference>
<keyword evidence="4 10" id="KW-0500">Molybdenum</keyword>
<evidence type="ECO:0000256" key="8">
    <source>
        <dbReference type="ARBA" id="ARBA00022967"/>
    </source>
</evidence>
<dbReference type="Pfam" id="PF00005">
    <property type="entry name" value="ABC_tran"/>
    <property type="match status" value="1"/>
</dbReference>
<comment type="similarity">
    <text evidence="1">Belongs to the ABC transporter superfamily.</text>
</comment>
<keyword evidence="9" id="KW-0472">Membrane</keyword>
<dbReference type="PROSITE" id="PS00211">
    <property type="entry name" value="ABC_TRANSPORTER_1"/>
    <property type="match status" value="1"/>
</dbReference>
<dbReference type="InterPro" id="IPR050334">
    <property type="entry name" value="Molybdenum_import_ModC"/>
</dbReference>
<dbReference type="InterPro" id="IPR017871">
    <property type="entry name" value="ABC_transporter-like_CS"/>
</dbReference>
<dbReference type="PROSITE" id="PS50893">
    <property type="entry name" value="ABC_TRANSPORTER_2"/>
    <property type="match status" value="1"/>
</dbReference>
<proteinExistence type="inferred from homology"/>
<evidence type="ECO:0000256" key="10">
    <source>
        <dbReference type="PROSITE-ProRule" id="PRU01213"/>
    </source>
</evidence>
<keyword evidence="7 13" id="KW-0067">ATP-binding</keyword>
<dbReference type="InterPro" id="IPR003439">
    <property type="entry name" value="ABC_transporter-like_ATP-bd"/>
</dbReference>
<evidence type="ECO:0000256" key="7">
    <source>
        <dbReference type="ARBA" id="ARBA00022840"/>
    </source>
</evidence>
<keyword evidence="14" id="KW-1185">Reference proteome</keyword>
<evidence type="ECO:0000259" key="11">
    <source>
        <dbReference type="PROSITE" id="PS50893"/>
    </source>
</evidence>
<gene>
    <name evidence="13" type="primary">modC</name>
    <name evidence="13" type="ORF">C5689_07685</name>
</gene>
<evidence type="ECO:0000313" key="14">
    <source>
        <dbReference type="Proteomes" id="UP000245137"/>
    </source>
</evidence>
<dbReference type="SUPFAM" id="SSF52540">
    <property type="entry name" value="P-loop containing nucleoside triphosphate hydrolases"/>
    <property type="match status" value="1"/>
</dbReference>
<dbReference type="RefSeq" id="WP_108916695.1">
    <property type="nucleotide sequence ID" value="NZ_BGJY01000008.1"/>
</dbReference>
<dbReference type="GO" id="GO:0016020">
    <property type="term" value="C:membrane"/>
    <property type="evidence" value="ECO:0007669"/>
    <property type="project" value="InterPro"/>
</dbReference>
<keyword evidence="3" id="KW-1003">Cell membrane</keyword>
<dbReference type="InterPro" id="IPR011868">
    <property type="entry name" value="ModC_ABC_ATP-bd"/>
</dbReference>
<accession>A0A2U1SS11</accession>
<evidence type="ECO:0000256" key="1">
    <source>
        <dbReference type="ARBA" id="ARBA00005417"/>
    </source>
</evidence>
<dbReference type="GO" id="GO:0005524">
    <property type="term" value="F:ATP binding"/>
    <property type="evidence" value="ECO:0007669"/>
    <property type="project" value="UniProtKB-KW"/>
</dbReference>
<dbReference type="PROSITE" id="PS51866">
    <property type="entry name" value="MOP"/>
    <property type="match status" value="1"/>
</dbReference>
<dbReference type="PANTHER" id="PTHR43514">
    <property type="entry name" value="ABC TRANSPORTER I FAMILY MEMBER 10"/>
    <property type="match status" value="1"/>
</dbReference>
<evidence type="ECO:0000313" key="13">
    <source>
        <dbReference type="EMBL" id="PWB94399.1"/>
    </source>
</evidence>
<keyword evidence="6" id="KW-0547">Nucleotide-binding</keyword>
<dbReference type="AlphaFoldDB" id="A0A2U1SS11"/>
<dbReference type="Gene3D" id="2.40.50.100">
    <property type="match status" value="1"/>
</dbReference>
<evidence type="ECO:0000256" key="2">
    <source>
        <dbReference type="ARBA" id="ARBA00022448"/>
    </source>
</evidence>
<feature type="domain" description="ABC transporter" evidence="11">
    <location>
        <begin position="1"/>
        <end position="232"/>
    </location>
</feature>
<evidence type="ECO:0000256" key="5">
    <source>
        <dbReference type="ARBA" id="ARBA00022519"/>
    </source>
</evidence>
<organism evidence="13 14">
    <name type="scientific">Methylosinus sporium</name>
    <dbReference type="NCBI Taxonomy" id="428"/>
    <lineage>
        <taxon>Bacteria</taxon>
        <taxon>Pseudomonadati</taxon>
        <taxon>Pseudomonadota</taxon>
        <taxon>Alphaproteobacteria</taxon>
        <taxon>Hyphomicrobiales</taxon>
        <taxon>Methylocystaceae</taxon>
        <taxon>Methylosinus</taxon>
    </lineage>
</organism>
<evidence type="ECO:0000256" key="4">
    <source>
        <dbReference type="ARBA" id="ARBA00022505"/>
    </source>
</evidence>
<dbReference type="Gene3D" id="3.40.50.300">
    <property type="entry name" value="P-loop containing nucleotide triphosphate hydrolases"/>
    <property type="match status" value="1"/>
</dbReference>
<name>A0A2U1SS11_METSR</name>
<dbReference type="OrthoDB" id="9802264at2"/>
<comment type="caution">
    <text evidence="13">The sequence shown here is derived from an EMBL/GenBank/DDBJ whole genome shotgun (WGS) entry which is preliminary data.</text>
</comment>
<dbReference type="InterPro" id="IPR004606">
    <property type="entry name" value="Mop_domain"/>
</dbReference>
<dbReference type="Pfam" id="PF03459">
    <property type="entry name" value="TOBE"/>
    <property type="match status" value="1"/>
</dbReference>
<dbReference type="SMART" id="SM00382">
    <property type="entry name" value="AAA"/>
    <property type="match status" value="1"/>
</dbReference>
<reference evidence="13 14" key="1">
    <citation type="journal article" date="2018" name="Appl. Microbiol. Biotechnol.">
        <title>Co-cultivation of the strictly anaerobic methanogen Methanosarcina barkeri with aerobic methanotrophs in an oxygen-limited membrane bioreactor.</title>
        <authorList>
            <person name="In 't Zandt M.H."/>
            <person name="van den Bosch T.J.M."/>
            <person name="Rijkers R."/>
            <person name="van Kessel M.A.H.J."/>
            <person name="Jetten M.S.M."/>
            <person name="Welte C.U."/>
        </authorList>
    </citation>
    <scope>NUCLEOTIDE SEQUENCE [LARGE SCALE GENOMIC DNA]</scope>
    <source>
        <strain evidence="13 14">DSM 17706</strain>
    </source>
</reference>
<dbReference type="GO" id="GO:0015098">
    <property type="term" value="F:molybdate ion transmembrane transporter activity"/>
    <property type="evidence" value="ECO:0007669"/>
    <property type="project" value="InterPro"/>
</dbReference>
<feature type="domain" description="Mop" evidence="12">
    <location>
        <begin position="292"/>
        <end position="359"/>
    </location>
</feature>
<dbReference type="InterPro" id="IPR008995">
    <property type="entry name" value="Mo/tungstate-bd_C_term_dom"/>
</dbReference>
<evidence type="ECO:0000259" key="12">
    <source>
        <dbReference type="PROSITE" id="PS51866"/>
    </source>
</evidence>